<protein>
    <submittedName>
        <fullName evidence="1">Helix-turn-helix transcriptional regulator</fullName>
    </submittedName>
</protein>
<gene>
    <name evidence="1" type="ORF">H8S20_13200</name>
</gene>
<organism evidence="1 2">
    <name type="scientific">Clostridium hominis</name>
    <dbReference type="NCBI Taxonomy" id="2763036"/>
    <lineage>
        <taxon>Bacteria</taxon>
        <taxon>Bacillati</taxon>
        <taxon>Bacillota</taxon>
        <taxon>Clostridia</taxon>
        <taxon>Eubacteriales</taxon>
        <taxon>Clostridiaceae</taxon>
        <taxon>Clostridium</taxon>
    </lineage>
</organism>
<dbReference type="CDD" id="cd00093">
    <property type="entry name" value="HTH_XRE"/>
    <property type="match status" value="1"/>
</dbReference>
<dbReference type="SUPFAM" id="SSF47413">
    <property type="entry name" value="lambda repressor-like DNA-binding domains"/>
    <property type="match status" value="1"/>
</dbReference>
<dbReference type="Proteomes" id="UP000596929">
    <property type="component" value="Unassembled WGS sequence"/>
</dbReference>
<keyword evidence="2" id="KW-1185">Reference proteome</keyword>
<evidence type="ECO:0000313" key="1">
    <source>
        <dbReference type="EMBL" id="MBC5629840.1"/>
    </source>
</evidence>
<dbReference type="EMBL" id="JACOOO010000030">
    <property type="protein sequence ID" value="MBC5629840.1"/>
    <property type="molecule type" value="Genomic_DNA"/>
</dbReference>
<dbReference type="RefSeq" id="WP_186860424.1">
    <property type="nucleotide sequence ID" value="NZ_JACOOO010000030.1"/>
</dbReference>
<reference evidence="1 2" key="1">
    <citation type="submission" date="2020-08" db="EMBL/GenBank/DDBJ databases">
        <title>Genome public.</title>
        <authorList>
            <person name="Liu C."/>
            <person name="Sun Q."/>
        </authorList>
    </citation>
    <scope>NUCLEOTIDE SEQUENCE [LARGE SCALE GENOMIC DNA]</scope>
    <source>
        <strain evidence="1 2">NSJ-6</strain>
    </source>
</reference>
<dbReference type="InterPro" id="IPR010982">
    <property type="entry name" value="Lambda_DNA-bd_dom_sf"/>
</dbReference>
<proteinExistence type="predicted"/>
<comment type="caution">
    <text evidence="1">The sequence shown here is derived from an EMBL/GenBank/DDBJ whole genome shotgun (WGS) entry which is preliminary data.</text>
</comment>
<dbReference type="InterPro" id="IPR001387">
    <property type="entry name" value="Cro/C1-type_HTH"/>
</dbReference>
<name>A0ABR7DFF5_9CLOT</name>
<sequence length="69" mass="7875">MENILRSLIVLKGKTIPEVAKEMGISKNALYRKICGKSEFTRREISALVSILDIEPYKAMEIFFNLKVS</sequence>
<accession>A0ABR7DFF5</accession>
<evidence type="ECO:0000313" key="2">
    <source>
        <dbReference type="Proteomes" id="UP000596929"/>
    </source>
</evidence>